<dbReference type="EMBL" id="CP009571">
    <property type="protein sequence ID" value="AIT06254.1"/>
    <property type="molecule type" value="Genomic_DNA"/>
</dbReference>
<accession>A0A097EFA5</accession>
<dbReference type="HOGENOM" id="CLU_1474279_0_0_5"/>
<evidence type="ECO:0000313" key="2">
    <source>
        <dbReference type="Proteomes" id="UP000033200"/>
    </source>
</evidence>
<dbReference type="RefSeq" id="WP_038661412.1">
    <property type="nucleotide sequence ID" value="NZ_CP009571.1"/>
</dbReference>
<organism evidence="1 2">
    <name type="scientific">Sphingomonas taxi</name>
    <dbReference type="NCBI Taxonomy" id="1549858"/>
    <lineage>
        <taxon>Bacteria</taxon>
        <taxon>Pseudomonadati</taxon>
        <taxon>Pseudomonadota</taxon>
        <taxon>Alphaproteobacteria</taxon>
        <taxon>Sphingomonadales</taxon>
        <taxon>Sphingomonadaceae</taxon>
        <taxon>Sphingomonas</taxon>
    </lineage>
</organism>
<gene>
    <name evidence="1" type="ORF">MC45_07495</name>
</gene>
<evidence type="ECO:0000313" key="1">
    <source>
        <dbReference type="EMBL" id="AIT06254.1"/>
    </source>
</evidence>
<dbReference type="STRING" id="1549858.MC45_07495"/>
<name>A0A097EFA5_9SPHN</name>
<dbReference type="Proteomes" id="UP000033200">
    <property type="component" value="Chromosome"/>
</dbReference>
<protein>
    <submittedName>
        <fullName evidence="1">Uncharacterized protein</fullName>
    </submittedName>
</protein>
<dbReference type="AlphaFoldDB" id="A0A097EFA5"/>
<reference evidence="1 2" key="1">
    <citation type="submission" date="2014-09" db="EMBL/GenBank/DDBJ databases">
        <title>Using Illumina technology Improving SMRT sequencing Genome Assembly by RASTools.</title>
        <authorList>
            <person name="Zhou Y."/>
            <person name="Ma T."/>
            <person name="Liu T."/>
        </authorList>
    </citation>
    <scope>NUCLEOTIDE SEQUENCE [LARGE SCALE GENOMIC DNA]</scope>
    <source>
        <strain evidence="1 2">ATCC 55669</strain>
    </source>
</reference>
<sequence length="183" mass="21676">MNETGTEILGTRLFADGRAIEKTLKRLPADIRKRLPQLRREWPEAEAEQLRDRLHAEFAVEPLAIHELRAIKIETTTRNFLNEYRCWMSGHLHEAEVPFTGHPMYWRARLTIPPSFSYRGKIGPTTVRLRIFIDVEDYYEFRNSVEKELHHARQILAHNEVVYKVYADKARDMVDQAWEEFKG</sequence>
<keyword evidence="2" id="KW-1185">Reference proteome</keyword>
<proteinExistence type="predicted"/>
<dbReference type="KEGG" id="stax:MC45_07495"/>